<accession>A0AAW8D4M6</accession>
<dbReference type="FunFam" id="1.10.1200.10:FF:000005">
    <property type="entry name" value="Nonribosomal peptide synthetase 1"/>
    <property type="match status" value="1"/>
</dbReference>
<comment type="cofactor">
    <cofactor evidence="1">
        <name>pantetheine 4'-phosphate</name>
        <dbReference type="ChEBI" id="CHEBI:47942"/>
    </cofactor>
</comment>
<dbReference type="Pfam" id="PF00550">
    <property type="entry name" value="PP-binding"/>
    <property type="match status" value="1"/>
</dbReference>
<evidence type="ECO:0000256" key="2">
    <source>
        <dbReference type="ARBA" id="ARBA00022450"/>
    </source>
</evidence>
<dbReference type="Pfam" id="PF00668">
    <property type="entry name" value="Condensation"/>
    <property type="match status" value="1"/>
</dbReference>
<feature type="non-terminal residue" evidence="5">
    <location>
        <position position="581"/>
    </location>
</feature>
<organism evidence="5 6">
    <name type="scientific">Variovorax boronicumulans</name>
    <dbReference type="NCBI Taxonomy" id="436515"/>
    <lineage>
        <taxon>Bacteria</taxon>
        <taxon>Pseudomonadati</taxon>
        <taxon>Pseudomonadota</taxon>
        <taxon>Betaproteobacteria</taxon>
        <taxon>Burkholderiales</taxon>
        <taxon>Comamonadaceae</taxon>
        <taxon>Variovorax</taxon>
    </lineage>
</organism>
<dbReference type="SUPFAM" id="SSF52777">
    <property type="entry name" value="CoA-dependent acyltransferases"/>
    <property type="match status" value="2"/>
</dbReference>
<gene>
    <name evidence="5" type="ORF">J2W31_006913</name>
</gene>
<protein>
    <submittedName>
        <fullName evidence="5">Aryl carrier-like protein</fullName>
    </submittedName>
</protein>
<evidence type="ECO:0000256" key="1">
    <source>
        <dbReference type="ARBA" id="ARBA00001957"/>
    </source>
</evidence>
<evidence type="ECO:0000313" key="6">
    <source>
        <dbReference type="Proteomes" id="UP001242045"/>
    </source>
</evidence>
<dbReference type="Gene3D" id="1.10.1200.10">
    <property type="entry name" value="ACP-like"/>
    <property type="match status" value="1"/>
</dbReference>
<dbReference type="PANTHER" id="PTHR45398:SF1">
    <property type="entry name" value="ENZYME, PUTATIVE (JCVI)-RELATED"/>
    <property type="match status" value="1"/>
</dbReference>
<comment type="caution">
    <text evidence="5">The sequence shown here is derived from an EMBL/GenBank/DDBJ whole genome shotgun (WGS) entry which is preliminary data.</text>
</comment>
<sequence length="581" mass="63712">EAPEGEVEQALAAVWTQVLGVARVGRNDNFFELGGDSILSLQIVARLRNAGWKVTPRQILERQTIAELALATMRAGEGDHGGVQRAIPLLGTANRNDGLALSHAQARQWFLWQLAPSSIAYHIAGGFRLSGELAVDVLRSSFRGLVERHESLRTVFRARDDGLADQVIHAALSLDVPLIDLSGLDAGAREAQAEAHAHKVHQTPFDLGNGPLLRVALIRLAPTEHVLVVVMHHIVSDGWSMQLIVDEFVKRYRAGLRGEDAALAPLSVQYADYAAWQRDWLANGERDRQLAYWRQELGTAQPVLRLPTDRPRLPNANYTAAHCSTELPLALVQALQRLVKANGATLFMSLLAGFNVLLHRHTGQEDIRVGMPVANRHWIGTEGIVGFFVNTLVLPGRISPRMALGDVFLQTKEAALGAQLHQDLPFEQLVDALQPERDTSQTPLFQVMVNHQKFQAKADADLPGLALQDYALGQRGAQFELTLDLLEDERGGVHATLSYAKELFEPAAMQRMLAHYLALLDGLAHSPQQAVGDVALLDAAERAQLSAWGVNAQSYPHGEPVHALMERQARLRPEADALVLG</sequence>
<evidence type="ECO:0000313" key="5">
    <source>
        <dbReference type="EMBL" id="MDP9897759.1"/>
    </source>
</evidence>
<evidence type="ECO:0000256" key="3">
    <source>
        <dbReference type="ARBA" id="ARBA00022553"/>
    </source>
</evidence>
<proteinExistence type="predicted"/>
<dbReference type="AlphaFoldDB" id="A0AAW8D4M6"/>
<dbReference type="PROSITE" id="PS50075">
    <property type="entry name" value="CARRIER"/>
    <property type="match status" value="1"/>
</dbReference>
<feature type="non-terminal residue" evidence="5">
    <location>
        <position position="1"/>
    </location>
</feature>
<dbReference type="InterPro" id="IPR006162">
    <property type="entry name" value="Ppantetheine_attach_site"/>
</dbReference>
<dbReference type="CDD" id="cd19531">
    <property type="entry name" value="LCL_NRPS-like"/>
    <property type="match status" value="1"/>
</dbReference>
<dbReference type="EMBL" id="JAUSRD010000044">
    <property type="protein sequence ID" value="MDP9897759.1"/>
    <property type="molecule type" value="Genomic_DNA"/>
</dbReference>
<dbReference type="RefSeq" id="WP_307687586.1">
    <property type="nucleotide sequence ID" value="NZ_JAUSRD010000044.1"/>
</dbReference>
<dbReference type="InterPro" id="IPR036736">
    <property type="entry name" value="ACP-like_sf"/>
</dbReference>
<dbReference type="FunFam" id="3.30.559.10:FF:000012">
    <property type="entry name" value="Non-ribosomal peptide synthetase"/>
    <property type="match status" value="1"/>
</dbReference>
<name>A0AAW8D4M6_9BURK</name>
<dbReference type="InterPro" id="IPR023213">
    <property type="entry name" value="CAT-like_dom_sf"/>
</dbReference>
<dbReference type="InterPro" id="IPR001242">
    <property type="entry name" value="Condensation_dom"/>
</dbReference>
<dbReference type="GO" id="GO:0003824">
    <property type="term" value="F:catalytic activity"/>
    <property type="evidence" value="ECO:0007669"/>
    <property type="project" value="InterPro"/>
</dbReference>
<feature type="domain" description="Carrier" evidence="4">
    <location>
        <begin position="2"/>
        <end position="76"/>
    </location>
</feature>
<dbReference type="Gene3D" id="3.30.559.30">
    <property type="entry name" value="Nonribosomal peptide synthetase, condensation domain"/>
    <property type="match status" value="1"/>
</dbReference>
<dbReference type="Proteomes" id="UP001242045">
    <property type="component" value="Unassembled WGS sequence"/>
</dbReference>
<keyword evidence="3" id="KW-0597">Phosphoprotein</keyword>
<dbReference type="InterPro" id="IPR009081">
    <property type="entry name" value="PP-bd_ACP"/>
</dbReference>
<dbReference type="PROSITE" id="PS00012">
    <property type="entry name" value="PHOSPHOPANTETHEINE"/>
    <property type="match status" value="1"/>
</dbReference>
<keyword evidence="2" id="KW-0596">Phosphopantetheine</keyword>
<dbReference type="Gene3D" id="3.30.559.10">
    <property type="entry name" value="Chloramphenicol acetyltransferase-like domain"/>
    <property type="match status" value="1"/>
</dbReference>
<dbReference type="SUPFAM" id="SSF47336">
    <property type="entry name" value="ACP-like"/>
    <property type="match status" value="1"/>
</dbReference>
<dbReference type="PANTHER" id="PTHR45398">
    <property type="match status" value="1"/>
</dbReference>
<evidence type="ECO:0000259" key="4">
    <source>
        <dbReference type="PROSITE" id="PS50075"/>
    </source>
</evidence>
<reference evidence="5" key="1">
    <citation type="submission" date="2023-07" db="EMBL/GenBank/DDBJ databases">
        <title>Sorghum-associated microbial communities from plants grown in Nebraska, USA.</title>
        <authorList>
            <person name="Schachtman D."/>
        </authorList>
    </citation>
    <scope>NUCLEOTIDE SEQUENCE</scope>
    <source>
        <strain evidence="5">DS3754</strain>
    </source>
</reference>